<reference evidence="4" key="1">
    <citation type="submission" date="2023-10" db="EMBL/GenBank/DDBJ databases">
        <authorList>
            <person name="Chen Y."/>
            <person name="Shah S."/>
            <person name="Dougan E. K."/>
            <person name="Thang M."/>
            <person name="Chan C."/>
        </authorList>
    </citation>
    <scope>NUCLEOTIDE SEQUENCE [LARGE SCALE GENOMIC DNA]</scope>
</reference>
<evidence type="ECO:0000256" key="3">
    <source>
        <dbReference type="SAM" id="MobiDB-lite"/>
    </source>
</evidence>
<evidence type="ECO:0000256" key="1">
    <source>
        <dbReference type="ARBA" id="ARBA00022737"/>
    </source>
</evidence>
<dbReference type="Gene3D" id="1.25.40.10">
    <property type="entry name" value="Tetratricopeptide repeat domain"/>
    <property type="match status" value="1"/>
</dbReference>
<comment type="caution">
    <text evidence="4">The sequence shown here is derived from an EMBL/GenBank/DDBJ whole genome shotgun (WGS) entry which is preliminary data.</text>
</comment>
<dbReference type="PROSITE" id="PS51375">
    <property type="entry name" value="PPR"/>
    <property type="match status" value="1"/>
</dbReference>
<dbReference type="Pfam" id="PF13812">
    <property type="entry name" value="PPR_3"/>
    <property type="match status" value="1"/>
</dbReference>
<feature type="repeat" description="PPR" evidence="2">
    <location>
        <begin position="223"/>
        <end position="257"/>
    </location>
</feature>
<feature type="region of interest" description="Disordered" evidence="3">
    <location>
        <begin position="338"/>
        <end position="382"/>
    </location>
</feature>
<dbReference type="NCBIfam" id="TIGR00756">
    <property type="entry name" value="PPR"/>
    <property type="match status" value="1"/>
</dbReference>
<dbReference type="PANTHER" id="PTHR47447">
    <property type="entry name" value="OS03G0856100 PROTEIN"/>
    <property type="match status" value="1"/>
</dbReference>
<evidence type="ECO:0000313" key="4">
    <source>
        <dbReference type="EMBL" id="CAK0859873.1"/>
    </source>
</evidence>
<keyword evidence="5" id="KW-1185">Reference proteome</keyword>
<organism evidence="4 5">
    <name type="scientific">Prorocentrum cordatum</name>
    <dbReference type="NCBI Taxonomy" id="2364126"/>
    <lineage>
        <taxon>Eukaryota</taxon>
        <taxon>Sar</taxon>
        <taxon>Alveolata</taxon>
        <taxon>Dinophyceae</taxon>
        <taxon>Prorocentrales</taxon>
        <taxon>Prorocentraceae</taxon>
        <taxon>Prorocentrum</taxon>
    </lineage>
</organism>
<accession>A0ABN9UJI2</accession>
<evidence type="ECO:0000256" key="2">
    <source>
        <dbReference type="PROSITE-ProRule" id="PRU00708"/>
    </source>
</evidence>
<name>A0ABN9UJI2_9DINO</name>
<dbReference type="EMBL" id="CAUYUJ010015938">
    <property type="protein sequence ID" value="CAK0859873.1"/>
    <property type="molecule type" value="Genomic_DNA"/>
</dbReference>
<dbReference type="PANTHER" id="PTHR47447:SF17">
    <property type="entry name" value="OS12G0638900 PROTEIN"/>
    <property type="match status" value="1"/>
</dbReference>
<keyword evidence="1" id="KW-0677">Repeat</keyword>
<gene>
    <name evidence="4" type="ORF">PCOR1329_LOCUS49089</name>
</gene>
<evidence type="ECO:0008006" key="6">
    <source>
        <dbReference type="Google" id="ProtNLM"/>
    </source>
</evidence>
<proteinExistence type="predicted"/>
<dbReference type="InterPro" id="IPR002885">
    <property type="entry name" value="PPR_rpt"/>
</dbReference>
<protein>
    <recommendedName>
        <fullName evidence="6">Pentacotripeptide-repeat region of PRORP domain-containing protein</fullName>
    </recommendedName>
</protein>
<sequence>MAGMELPRCRLGAQATRPNPLCRGKLRGASMFMVSGLRVAWGWRSAVPGLRPARENSQKPSDAAGRARRQTQSAVPEAAAESLDWGRQRAELWAEMEKRRNREEKGYRGLAREERSDSLGERLLGEEPRRVLREIRQLGKERRWAEALLLLRAEADPAPALRTAAMNACAKALELEQARAVFDEMPEKTVAAYNVLVWMVGLRDPAGAERLVEEMPKQALRPDAGIFRSLIDTHGKAGDLKAAMRVFSQSRGDGIPPSTSTYQVLLSACTRAGDPDCAEELLADIGGAAPAGRRPLVEPGGLLLAGQGRGEGTGCLRGHARRRGGARRRGLHRSDLVLRGRGGLREGPGGLRGNAQRRRVPRHVRVQRSPRHRRHGGRRGAF</sequence>
<dbReference type="Pfam" id="PF01535">
    <property type="entry name" value="PPR"/>
    <property type="match status" value="1"/>
</dbReference>
<dbReference type="InterPro" id="IPR011990">
    <property type="entry name" value="TPR-like_helical_dom_sf"/>
</dbReference>
<evidence type="ECO:0000313" key="5">
    <source>
        <dbReference type="Proteomes" id="UP001189429"/>
    </source>
</evidence>
<dbReference type="Proteomes" id="UP001189429">
    <property type="component" value="Unassembled WGS sequence"/>
</dbReference>
<feature type="compositionally biased region" description="Basic residues" evidence="3">
    <location>
        <begin position="355"/>
        <end position="382"/>
    </location>
</feature>
<feature type="region of interest" description="Disordered" evidence="3">
    <location>
        <begin position="50"/>
        <end position="82"/>
    </location>
</feature>